<dbReference type="EMBL" id="LQPJ01000078">
    <property type="protein sequence ID" value="ORW26559.1"/>
    <property type="molecule type" value="Genomic_DNA"/>
</dbReference>
<evidence type="ECO:0000256" key="5">
    <source>
        <dbReference type="SAM" id="Phobius"/>
    </source>
</evidence>
<feature type="transmembrane region" description="Helical" evidence="5">
    <location>
        <begin position="48"/>
        <end position="68"/>
    </location>
</feature>
<reference evidence="6 7" key="1">
    <citation type="submission" date="2016-01" db="EMBL/GenBank/DDBJ databases">
        <title>The new phylogeny of the genus Mycobacterium.</title>
        <authorList>
            <person name="Tarcisio F."/>
            <person name="Conor M."/>
            <person name="Antonella G."/>
            <person name="Elisabetta G."/>
            <person name="Giulia F.S."/>
            <person name="Sara T."/>
            <person name="Anna F."/>
            <person name="Clotilde B."/>
            <person name="Roberto B."/>
            <person name="Veronica D.S."/>
            <person name="Fabio R."/>
            <person name="Monica P."/>
            <person name="Olivier J."/>
            <person name="Enrico T."/>
            <person name="Nicola S."/>
        </authorList>
    </citation>
    <scope>NUCLEOTIDE SEQUENCE [LARGE SCALE GENOMIC DNA]</scope>
    <source>
        <strain evidence="6 7">DSM 44572</strain>
    </source>
</reference>
<feature type="transmembrane region" description="Helical" evidence="5">
    <location>
        <begin position="159"/>
        <end position="180"/>
    </location>
</feature>
<dbReference type="InterPro" id="IPR011701">
    <property type="entry name" value="MFS"/>
</dbReference>
<sequence>MHPIDDPAGRLRRAKIGVTAAFIAHAVMFSSWAAHIPHVKAGLGLSDAALGSALFGAPLGSVLATLLAHRALPRWGSNRLPALALLAAAAMGVTLATANPIVSVLGFAGLGAGVALLVPTAFSAAYSASSAGSAISLVAATGWVGYLIGPPLIGRLAGWFGLPAALVVVPAMLSVAAIAIRCTRAFDTADDFHRDGAAGRPRGAG</sequence>
<feature type="transmembrane region" description="Helical" evidence="5">
    <location>
        <begin position="80"/>
        <end position="98"/>
    </location>
</feature>
<evidence type="ECO:0000256" key="3">
    <source>
        <dbReference type="ARBA" id="ARBA00022989"/>
    </source>
</evidence>
<keyword evidence="4 5" id="KW-0472">Membrane</keyword>
<evidence type="ECO:0000256" key="1">
    <source>
        <dbReference type="ARBA" id="ARBA00004141"/>
    </source>
</evidence>
<dbReference type="SUPFAM" id="SSF103473">
    <property type="entry name" value="MFS general substrate transporter"/>
    <property type="match status" value="1"/>
</dbReference>
<evidence type="ECO:0000256" key="2">
    <source>
        <dbReference type="ARBA" id="ARBA00022692"/>
    </source>
</evidence>
<accession>A0A1X1ZT77</accession>
<dbReference type="Gene3D" id="1.20.1250.20">
    <property type="entry name" value="MFS general substrate transporter like domains"/>
    <property type="match status" value="1"/>
</dbReference>
<keyword evidence="3 5" id="KW-1133">Transmembrane helix</keyword>
<evidence type="ECO:0000313" key="6">
    <source>
        <dbReference type="EMBL" id="ORW26559.1"/>
    </source>
</evidence>
<organism evidence="6 7">
    <name type="scientific">Mycobacterium palustre</name>
    <dbReference type="NCBI Taxonomy" id="153971"/>
    <lineage>
        <taxon>Bacteria</taxon>
        <taxon>Bacillati</taxon>
        <taxon>Actinomycetota</taxon>
        <taxon>Actinomycetes</taxon>
        <taxon>Mycobacteriales</taxon>
        <taxon>Mycobacteriaceae</taxon>
        <taxon>Mycobacterium</taxon>
        <taxon>Mycobacterium simiae complex</taxon>
    </lineage>
</organism>
<evidence type="ECO:0000256" key="4">
    <source>
        <dbReference type="ARBA" id="ARBA00023136"/>
    </source>
</evidence>
<name>A0A1X1ZT77_9MYCO</name>
<feature type="transmembrane region" description="Helical" evidence="5">
    <location>
        <begin position="104"/>
        <end position="122"/>
    </location>
</feature>
<keyword evidence="7" id="KW-1185">Reference proteome</keyword>
<proteinExistence type="predicted"/>
<dbReference type="OrthoDB" id="151222at2"/>
<protein>
    <recommendedName>
        <fullName evidence="8">Major facilitator superfamily (MFS) profile domain-containing protein</fullName>
    </recommendedName>
</protein>
<dbReference type="Proteomes" id="UP000193529">
    <property type="component" value="Unassembled WGS sequence"/>
</dbReference>
<evidence type="ECO:0008006" key="8">
    <source>
        <dbReference type="Google" id="ProtNLM"/>
    </source>
</evidence>
<dbReference type="STRING" id="153971.AWC19_03570"/>
<dbReference type="AlphaFoldDB" id="A0A1X1ZT77"/>
<keyword evidence="2 5" id="KW-0812">Transmembrane</keyword>
<dbReference type="PANTHER" id="PTHR23514">
    <property type="entry name" value="BYPASS OF STOP CODON PROTEIN 6"/>
    <property type="match status" value="1"/>
</dbReference>
<comment type="caution">
    <text evidence="6">The sequence shown here is derived from an EMBL/GenBank/DDBJ whole genome shotgun (WGS) entry which is preliminary data.</text>
</comment>
<dbReference type="PANTHER" id="PTHR23514:SF13">
    <property type="entry name" value="INNER MEMBRANE PROTEIN YBJJ"/>
    <property type="match status" value="1"/>
</dbReference>
<dbReference type="InterPro" id="IPR051788">
    <property type="entry name" value="MFS_Transporter"/>
</dbReference>
<comment type="subcellular location">
    <subcellularLocation>
        <location evidence="1">Membrane</location>
        <topology evidence="1">Multi-pass membrane protein</topology>
    </subcellularLocation>
</comment>
<dbReference type="GO" id="GO:0022857">
    <property type="term" value="F:transmembrane transporter activity"/>
    <property type="evidence" value="ECO:0007669"/>
    <property type="project" value="InterPro"/>
</dbReference>
<evidence type="ECO:0000313" key="7">
    <source>
        <dbReference type="Proteomes" id="UP000193529"/>
    </source>
</evidence>
<feature type="transmembrane region" description="Helical" evidence="5">
    <location>
        <begin position="134"/>
        <end position="153"/>
    </location>
</feature>
<gene>
    <name evidence="6" type="ORF">AWC19_03570</name>
</gene>
<dbReference type="InterPro" id="IPR036259">
    <property type="entry name" value="MFS_trans_sf"/>
</dbReference>
<feature type="transmembrane region" description="Helical" evidence="5">
    <location>
        <begin position="16"/>
        <end position="36"/>
    </location>
</feature>
<dbReference type="Pfam" id="PF07690">
    <property type="entry name" value="MFS_1"/>
    <property type="match status" value="1"/>
</dbReference>
<dbReference type="RefSeq" id="WP_085077507.1">
    <property type="nucleotide sequence ID" value="NZ_JACKRZ010000479.1"/>
</dbReference>
<dbReference type="GO" id="GO:0016020">
    <property type="term" value="C:membrane"/>
    <property type="evidence" value="ECO:0007669"/>
    <property type="project" value="UniProtKB-SubCell"/>
</dbReference>